<dbReference type="Proteomes" id="UP001430356">
    <property type="component" value="Unassembled WGS sequence"/>
</dbReference>
<evidence type="ECO:0000256" key="1">
    <source>
        <dbReference type="SAM" id="MobiDB-lite"/>
    </source>
</evidence>
<gene>
    <name evidence="2" type="ORF">NESM_000505500</name>
</gene>
<dbReference type="EMBL" id="JAECZO010000061">
    <property type="protein sequence ID" value="KAK7195749.1"/>
    <property type="molecule type" value="Genomic_DNA"/>
</dbReference>
<sequence>MRRLAPRLAPALQPPSSSSFHPRLSLASVPSGASPLLSHALTTSRPPPPRRTALAATATPPPVKPACSLAGDFTSFELEAELALAQQDLEQAHALLQTSVDTQAAVAEPQQPQPPSPVLAPTSTAVRLASSTPATATVGRRLQTEQRGPQASLPAALRCSRWGSVVHERYVESKQGYVDACAHVLCDLRRAWEEAREHVRCDRRDHRRCCRHADTTVSTHAAEDGGAREEEEEEEEEEDSAPLSRAFATTAISVLRHAHADALLVLLERVTGSYGSGHAVPHAPAAAAFDRELTAHLVALLVRRSTEMSGKRMAHLSAILLRCPFLLAPLHRHGSGRTSATRCAALAAVQDRVWQGFSLLCYATRRILRRQQNADCLEALLWGVYYRVQQEDDDLVCRTTSMERDTAAHHGRNAVHAHCVLPPRLEARVRRAALCHLVHRCLLTDATPHRGARESAMRATTSLLLLSWSVLLAWADMDPVVRAAVSLRLSRAAPAAAAPPASVEQWRRLALRVVAALPDGAPVAATDTGGRGGSRRREPVSAASVFEAVEQRAANTDGWAVSAVDRRLVLGLLAASTTLQSPVPVDPLPAVSWRKAREPAASALQVLSGAASALRAYARLRWSPPDGTGGTGGAGRGWRVSASPASVCAAVEECAEVAQAAVELPLHGVCLAEALCERLLRLLHHIDGSALDGAGASLQRRLLVALLRLSVHARADVTASAVLQLQPHSERNGNADGREGNSHASWASARGWLPLLLAGCVDSEAAVQTVREWMRQREMMAHRLSVASVARVREWVLALPCSAHSPELARVLGDWAEREKDKTSGGSDRQLVGATRLAAAVNNSAVDFEAAWAAVVRAARGQQAALALLAAWEGSPAGTPCRQWSGAELHRTHSALSGPAAARVPVLRWVAYVNSSAVREWQLCLGGVIHPATSLSQPETLPDALRLVVATEAEVPATNDDAKDMFAVPVLRHTPGKGHHLSWSEQVACRALEAALEGVSGAGDLRAALSPPAVDGDDDRGRQPELRRWGRRWHGLASAAAVHYLDAASGATSPITRFSAAELHDAVWILAAYADHVGSVVAAAGDGRRRRAAVAFLQCLVDVWDTDSAPDTADGRAVPDAALPLLYPLALKLCDDAQRDATCERGDQAGELPRVPCLNAALHERALRAMLAQPHAAPDAVAEALLLADRVARCGPPVVGGAATSGAALPWSVYQLVLTSFVVSGRPVPPPVRLCCEAALQRSGSGVS</sequence>
<organism evidence="2 3">
    <name type="scientific">Novymonas esmeraldas</name>
    <dbReference type="NCBI Taxonomy" id="1808958"/>
    <lineage>
        <taxon>Eukaryota</taxon>
        <taxon>Discoba</taxon>
        <taxon>Euglenozoa</taxon>
        <taxon>Kinetoplastea</taxon>
        <taxon>Metakinetoplastina</taxon>
        <taxon>Trypanosomatida</taxon>
        <taxon>Trypanosomatidae</taxon>
        <taxon>Novymonas</taxon>
    </lineage>
</organism>
<feature type="region of interest" description="Disordered" evidence="1">
    <location>
        <begin position="217"/>
        <end position="243"/>
    </location>
</feature>
<accession>A0AAW0ERG7</accession>
<feature type="compositionally biased region" description="Acidic residues" evidence="1">
    <location>
        <begin position="229"/>
        <end position="240"/>
    </location>
</feature>
<evidence type="ECO:0000313" key="2">
    <source>
        <dbReference type="EMBL" id="KAK7195749.1"/>
    </source>
</evidence>
<feature type="region of interest" description="Disordered" evidence="1">
    <location>
        <begin position="130"/>
        <end position="153"/>
    </location>
</feature>
<feature type="region of interest" description="Disordered" evidence="1">
    <location>
        <begin position="1"/>
        <end position="61"/>
    </location>
</feature>
<keyword evidence="3" id="KW-1185">Reference proteome</keyword>
<comment type="caution">
    <text evidence="2">The sequence shown here is derived from an EMBL/GenBank/DDBJ whole genome shotgun (WGS) entry which is preliminary data.</text>
</comment>
<name>A0AAW0ERG7_9TRYP</name>
<evidence type="ECO:0000313" key="3">
    <source>
        <dbReference type="Proteomes" id="UP001430356"/>
    </source>
</evidence>
<dbReference type="AlphaFoldDB" id="A0AAW0ERG7"/>
<feature type="compositionally biased region" description="Low complexity" evidence="1">
    <location>
        <begin position="1"/>
        <end position="19"/>
    </location>
</feature>
<protein>
    <submittedName>
        <fullName evidence="2">Uncharacterized protein</fullName>
    </submittedName>
</protein>
<reference evidence="2 3" key="1">
    <citation type="journal article" date="2021" name="MBio">
        <title>A New Model Trypanosomatid, Novymonas esmeraldas: Genomic Perception of Its 'Candidatus Pandoraea novymonadis' Endosymbiont.</title>
        <authorList>
            <person name="Zakharova A."/>
            <person name="Saura A."/>
            <person name="Butenko A."/>
            <person name="Podesvova L."/>
            <person name="Warmusova S."/>
            <person name="Kostygov A.Y."/>
            <person name="Nenarokova A."/>
            <person name="Lukes J."/>
            <person name="Opperdoes F.R."/>
            <person name="Yurchenko V."/>
        </authorList>
    </citation>
    <scope>NUCLEOTIDE SEQUENCE [LARGE SCALE GENOMIC DNA]</scope>
    <source>
        <strain evidence="2 3">E262AT.01</strain>
    </source>
</reference>
<proteinExistence type="predicted"/>